<evidence type="ECO:0000313" key="3">
    <source>
        <dbReference type="Proteomes" id="UP000184287"/>
    </source>
</evidence>
<organism evidence="2 3">
    <name type="scientific">Pedobacter caeni</name>
    <dbReference type="NCBI Taxonomy" id="288992"/>
    <lineage>
        <taxon>Bacteria</taxon>
        <taxon>Pseudomonadati</taxon>
        <taxon>Bacteroidota</taxon>
        <taxon>Sphingobacteriia</taxon>
        <taxon>Sphingobacteriales</taxon>
        <taxon>Sphingobacteriaceae</taxon>
        <taxon>Pedobacter</taxon>
    </lineage>
</organism>
<proteinExistence type="predicted"/>
<gene>
    <name evidence="2" type="ORF">SAMN04488522_1011381</name>
</gene>
<keyword evidence="1" id="KW-0472">Membrane</keyword>
<feature type="transmembrane region" description="Helical" evidence="1">
    <location>
        <begin position="6"/>
        <end position="27"/>
    </location>
</feature>
<evidence type="ECO:0000256" key="1">
    <source>
        <dbReference type="SAM" id="Phobius"/>
    </source>
</evidence>
<dbReference type="EMBL" id="FQUQ01000001">
    <property type="protein sequence ID" value="SHE84611.1"/>
    <property type="molecule type" value="Genomic_DNA"/>
</dbReference>
<dbReference type="Proteomes" id="UP000184287">
    <property type="component" value="Unassembled WGS sequence"/>
</dbReference>
<dbReference type="STRING" id="288992.SAMN04488522_1011381"/>
<accession>A0A1M4WTI7</accession>
<reference evidence="3" key="1">
    <citation type="submission" date="2016-11" db="EMBL/GenBank/DDBJ databases">
        <authorList>
            <person name="Varghese N."/>
            <person name="Submissions S."/>
        </authorList>
    </citation>
    <scope>NUCLEOTIDE SEQUENCE [LARGE SCALE GENOMIC DNA]</scope>
    <source>
        <strain evidence="3">DSM 16990</strain>
    </source>
</reference>
<protein>
    <submittedName>
        <fullName evidence="2">Gluconate 2-dehydrogenase subunit 3</fullName>
    </submittedName>
</protein>
<dbReference type="InterPro" id="IPR027056">
    <property type="entry name" value="Gluconate_2DH_su3"/>
</dbReference>
<dbReference type="Pfam" id="PF13618">
    <property type="entry name" value="Gluconate_2-dh3"/>
    <property type="match status" value="1"/>
</dbReference>
<keyword evidence="3" id="KW-1185">Reference proteome</keyword>
<evidence type="ECO:0000313" key="2">
    <source>
        <dbReference type="EMBL" id="SHE84611.1"/>
    </source>
</evidence>
<name>A0A1M4WTI7_9SPHI</name>
<keyword evidence="1" id="KW-0812">Transmembrane</keyword>
<dbReference type="OrthoDB" id="6385145at2"/>
<dbReference type="RefSeq" id="WP_073229012.1">
    <property type="nucleotide sequence ID" value="NZ_FQUQ01000001.1"/>
</dbReference>
<sequence length="191" mass="21866">MKRRQAIANIFFIGGTAFAAIIGYEWYDLKKKPDLRVLPSYKALIAELAETIIPETDTPGAKSAKVEDFIVLFISDCEDSKEQNSFLKGLTEVEAFAYKKYRLPFEKCGSQEKVAILQHFESKSSNWHPFINKVRVKVFGRTFFNQLKELTVIGYCTSEIGCKKGLAYDYMPITYEPCIPLLKHQKSWATK</sequence>
<dbReference type="AlphaFoldDB" id="A0A1M4WTI7"/>
<keyword evidence="1" id="KW-1133">Transmembrane helix</keyword>